<feature type="compositionally biased region" description="Low complexity" evidence="2">
    <location>
        <begin position="678"/>
        <end position="695"/>
    </location>
</feature>
<organism evidence="3 4">
    <name type="scientific">Panaeolus cyanescens</name>
    <dbReference type="NCBI Taxonomy" id="181874"/>
    <lineage>
        <taxon>Eukaryota</taxon>
        <taxon>Fungi</taxon>
        <taxon>Dikarya</taxon>
        <taxon>Basidiomycota</taxon>
        <taxon>Agaricomycotina</taxon>
        <taxon>Agaricomycetes</taxon>
        <taxon>Agaricomycetidae</taxon>
        <taxon>Agaricales</taxon>
        <taxon>Agaricineae</taxon>
        <taxon>Galeropsidaceae</taxon>
        <taxon>Panaeolus</taxon>
    </lineage>
</organism>
<feature type="compositionally biased region" description="Polar residues" evidence="2">
    <location>
        <begin position="43"/>
        <end position="64"/>
    </location>
</feature>
<feature type="region of interest" description="Disordered" evidence="2">
    <location>
        <begin position="494"/>
        <end position="558"/>
    </location>
</feature>
<feature type="coiled-coil region" evidence="1">
    <location>
        <begin position="262"/>
        <end position="292"/>
    </location>
</feature>
<dbReference type="OrthoDB" id="2121319at2759"/>
<name>A0A409YCB9_9AGAR</name>
<feature type="compositionally biased region" description="Low complexity" evidence="2">
    <location>
        <begin position="215"/>
        <end position="226"/>
    </location>
</feature>
<feature type="compositionally biased region" description="Acidic residues" evidence="2">
    <location>
        <begin position="202"/>
        <end position="212"/>
    </location>
</feature>
<feature type="compositionally biased region" description="Polar residues" evidence="2">
    <location>
        <begin position="354"/>
        <end position="365"/>
    </location>
</feature>
<evidence type="ECO:0000313" key="3">
    <source>
        <dbReference type="EMBL" id="PPR00652.1"/>
    </source>
</evidence>
<feature type="region of interest" description="Disordered" evidence="2">
    <location>
        <begin position="412"/>
        <end position="446"/>
    </location>
</feature>
<dbReference type="EMBL" id="NHTK01001299">
    <property type="protein sequence ID" value="PPR00652.1"/>
    <property type="molecule type" value="Genomic_DNA"/>
</dbReference>
<keyword evidence="1" id="KW-0175">Coiled coil</keyword>
<gene>
    <name evidence="3" type="ORF">CVT24_000875</name>
</gene>
<dbReference type="PANTHER" id="PTHR38120:SF1">
    <property type="entry name" value="M PROTEIN, SEROTYPE 2.1"/>
    <property type="match status" value="1"/>
</dbReference>
<feature type="region of interest" description="Disordered" evidence="2">
    <location>
        <begin position="571"/>
        <end position="695"/>
    </location>
</feature>
<reference evidence="3 4" key="1">
    <citation type="journal article" date="2018" name="Evol. Lett.">
        <title>Horizontal gene cluster transfer increased hallucinogenic mushroom diversity.</title>
        <authorList>
            <person name="Reynolds H.T."/>
            <person name="Vijayakumar V."/>
            <person name="Gluck-Thaler E."/>
            <person name="Korotkin H.B."/>
            <person name="Matheny P.B."/>
            <person name="Slot J.C."/>
        </authorList>
    </citation>
    <scope>NUCLEOTIDE SEQUENCE [LARGE SCALE GENOMIC DNA]</scope>
    <source>
        <strain evidence="3 4">2629</strain>
    </source>
</reference>
<feature type="region of interest" description="Disordered" evidence="2">
    <location>
        <begin position="1"/>
        <end position="68"/>
    </location>
</feature>
<protein>
    <submittedName>
        <fullName evidence="3">Uncharacterized protein</fullName>
    </submittedName>
</protein>
<feature type="compositionally biased region" description="Low complexity" evidence="2">
    <location>
        <begin position="26"/>
        <end position="42"/>
    </location>
</feature>
<evidence type="ECO:0000256" key="1">
    <source>
        <dbReference type="SAM" id="Coils"/>
    </source>
</evidence>
<dbReference type="STRING" id="181874.A0A409YCB9"/>
<feature type="compositionally biased region" description="Low complexity" evidence="2">
    <location>
        <begin position="530"/>
        <end position="553"/>
    </location>
</feature>
<sequence length="762" mass="83173">MATASPPKHNSTRRLAPSPSPISPNLARSATARSAPSPRLSSINTPTARRSTHKSTPSSANSADVNEALTASLKQETDQKEQLLLQLQDKEQTINTYVKENIALSSSLSSAETRLNELYAEQSRWEMELAQRMDIAEKLREQVRELEKEKRDIQRRYNEQTATFEAERQAFYDNEQHLKSRIQTLNQARKRAEPPSVSANTDQDEDFIDDDSESKASVSESFSQKSSRQDLSDPDNEPAEMTSLKLELSTLSTSYASLQSTLILMQTQLVDLKRVNQELQEENESYMILLREKTLSGQFDLMRQVGGNSATSEDDATDDDGVSVEVASMRSLGRSTLDPVHEETNDMFEAGLPGNTSDSEAPHSSRSARHPGRKRTSSTQGGRGESLADLPITGPGLDLAAELGRAENKDILAGTLDEPQYSSRGKKNKRPSESKNTNSEGAQDTNLDINALRNEVKSLKDANKALSLYASKIIDRIIAQEGFEHVLAVDYEKEPQTPSTAVPKNAPPTLPIPQSQPAKSRPQSVNFGNSSSVGGSVASPSLASPSLSSPKPSQKANRRSLSFDWRGFSLFNAEKKPDPPSNLRPLTLKPGSTPVTGGRKLDNYEDEEDRKERERLHATMKLMGIQPPPSNSPLPSPMIGSMERSMSTQSESNAHLNGAKANRRFSFFGSRTTAEPDTPSTPVSSTPQGPQNLTTEALAEAEAENSLAALDARERELSDEIAKGSPGGFTEIAPRVNRRARRSIGGSSGSTVWSAGMSAHDD</sequence>
<accession>A0A409YCB9</accession>
<feature type="region of interest" description="Disordered" evidence="2">
    <location>
        <begin position="346"/>
        <end position="393"/>
    </location>
</feature>
<feature type="compositionally biased region" description="Pro residues" evidence="2">
    <location>
        <begin position="626"/>
        <end position="636"/>
    </location>
</feature>
<feature type="compositionally biased region" description="Polar residues" evidence="2">
    <location>
        <begin position="512"/>
        <end position="529"/>
    </location>
</feature>
<keyword evidence="4" id="KW-1185">Reference proteome</keyword>
<comment type="caution">
    <text evidence="3">The sequence shown here is derived from an EMBL/GenBank/DDBJ whole genome shotgun (WGS) entry which is preliminary data.</text>
</comment>
<feature type="region of interest" description="Disordered" evidence="2">
    <location>
        <begin position="187"/>
        <end position="240"/>
    </location>
</feature>
<dbReference type="AlphaFoldDB" id="A0A409YCB9"/>
<proteinExistence type="predicted"/>
<feature type="compositionally biased region" description="Basic residues" evidence="2">
    <location>
        <begin position="366"/>
        <end position="376"/>
    </location>
</feature>
<feature type="compositionally biased region" description="Polar residues" evidence="2">
    <location>
        <begin position="644"/>
        <end position="655"/>
    </location>
</feature>
<evidence type="ECO:0000256" key="2">
    <source>
        <dbReference type="SAM" id="MobiDB-lite"/>
    </source>
</evidence>
<dbReference type="Proteomes" id="UP000284842">
    <property type="component" value="Unassembled WGS sequence"/>
</dbReference>
<dbReference type="PANTHER" id="PTHR38120">
    <property type="entry name" value="EXPRESSED PROTEIN"/>
    <property type="match status" value="1"/>
</dbReference>
<evidence type="ECO:0000313" key="4">
    <source>
        <dbReference type="Proteomes" id="UP000284842"/>
    </source>
</evidence>
<dbReference type="InParanoid" id="A0A409YCB9"/>
<feature type="region of interest" description="Disordered" evidence="2">
    <location>
        <begin position="716"/>
        <end position="762"/>
    </location>
</feature>
<feature type="compositionally biased region" description="Polar residues" evidence="2">
    <location>
        <begin position="434"/>
        <end position="446"/>
    </location>
</feature>